<dbReference type="Ensembl" id="ENSNBRT00000002613.1">
    <property type="protein sequence ID" value="ENSNBRP00000002520.1"/>
    <property type="gene ID" value="ENSNBRG00000002023.1"/>
</dbReference>
<feature type="compositionally biased region" description="Polar residues" evidence="1">
    <location>
        <begin position="71"/>
        <end position="82"/>
    </location>
</feature>
<protein>
    <recommendedName>
        <fullName evidence="4">Nucleoprotein TPR</fullName>
    </recommendedName>
</protein>
<evidence type="ECO:0000256" key="1">
    <source>
        <dbReference type="SAM" id="MobiDB-lite"/>
    </source>
</evidence>
<reference evidence="2" key="1">
    <citation type="submission" date="2025-08" db="UniProtKB">
        <authorList>
            <consortium name="Ensembl"/>
        </authorList>
    </citation>
    <scope>IDENTIFICATION</scope>
</reference>
<sequence>NLTHSSLPGEGSGDAPSESDHPRDPLHLPPTSAPSPSSSSLTPRMPHTRRPPHPLPPRLYIQPPAPELGPPQTQRQASQLRRPSSGRGPQLTPGIGSMQPFFDDDDRMVPSTPTLVVPHRTDGFAEAIHSPQVAGLSTRFRFGPPEDLLPQTSASHSDLGQLASQGGLGMYESPLFLAAHDEDGGGRSVPTTPLQVAAPVTVFTESLPSDSSDNMASQSVPMVTASTGMAAATDDGDEVFMEQEVEGPGIESTLESQTDMESAGQQSDDASLPSTSQDPGNVFCLLTNRCQSNHILCKVVIKVKTVLN</sequence>
<accession>A0A3Q4G2L6</accession>
<feature type="compositionally biased region" description="Low complexity" evidence="1">
    <location>
        <begin position="34"/>
        <end position="45"/>
    </location>
</feature>
<keyword evidence="3" id="KW-1185">Reference proteome</keyword>
<feature type="region of interest" description="Disordered" evidence="1">
    <location>
        <begin position="253"/>
        <end position="276"/>
    </location>
</feature>
<dbReference type="OMA" id="HYESEPT"/>
<dbReference type="Proteomes" id="UP000261580">
    <property type="component" value="Unassembled WGS sequence"/>
</dbReference>
<evidence type="ECO:0000313" key="3">
    <source>
        <dbReference type="Proteomes" id="UP000261580"/>
    </source>
</evidence>
<dbReference type="Bgee" id="ENSNBRG00000002023">
    <property type="expression patterns" value="Expressed in blood and 8 other cell types or tissues"/>
</dbReference>
<evidence type="ECO:0008006" key="4">
    <source>
        <dbReference type="Google" id="ProtNLM"/>
    </source>
</evidence>
<feature type="region of interest" description="Disordered" evidence="1">
    <location>
        <begin position="1"/>
        <end position="107"/>
    </location>
</feature>
<dbReference type="GeneTree" id="ENSGT00730000111014"/>
<reference evidence="2" key="2">
    <citation type="submission" date="2025-09" db="UniProtKB">
        <authorList>
            <consortium name="Ensembl"/>
        </authorList>
    </citation>
    <scope>IDENTIFICATION</scope>
</reference>
<proteinExistence type="predicted"/>
<dbReference type="STRING" id="32507.ENSNBRP00000002520"/>
<evidence type="ECO:0000313" key="2">
    <source>
        <dbReference type="Ensembl" id="ENSNBRP00000002520.1"/>
    </source>
</evidence>
<feature type="compositionally biased region" description="Pro residues" evidence="1">
    <location>
        <begin position="53"/>
        <end position="69"/>
    </location>
</feature>
<organism evidence="2 3">
    <name type="scientific">Neolamprologus brichardi</name>
    <name type="common">Fairy cichlid</name>
    <name type="synonym">Lamprologus brichardi</name>
    <dbReference type="NCBI Taxonomy" id="32507"/>
    <lineage>
        <taxon>Eukaryota</taxon>
        <taxon>Metazoa</taxon>
        <taxon>Chordata</taxon>
        <taxon>Craniata</taxon>
        <taxon>Vertebrata</taxon>
        <taxon>Euteleostomi</taxon>
        <taxon>Actinopterygii</taxon>
        <taxon>Neopterygii</taxon>
        <taxon>Teleostei</taxon>
        <taxon>Neoteleostei</taxon>
        <taxon>Acanthomorphata</taxon>
        <taxon>Ovalentaria</taxon>
        <taxon>Cichlomorphae</taxon>
        <taxon>Cichliformes</taxon>
        <taxon>Cichlidae</taxon>
        <taxon>African cichlids</taxon>
        <taxon>Pseudocrenilabrinae</taxon>
        <taxon>Lamprologini</taxon>
        <taxon>Neolamprologus</taxon>
    </lineage>
</organism>
<dbReference type="AlphaFoldDB" id="A0A3Q4G2L6"/>
<name>A0A3Q4G2L6_NEOBR</name>